<sequence length="156" mass="17343">MSSFAPTGNASARAADPIINNGFWPTIDPAEFRDARRLDGTVTPPRVQDALLTAMATVNRVLRHWQAKQIDAGHQQAQDVPTPSWQPPGIYLALYRRAVYATAHAAIAEAYRDYDATASTRDRGDLQEYAGESYRRDASWAISEIMDRSHVTVELI</sequence>
<organism evidence="1 2">
    <name type="scientific">Kushneria phyllosphaerae</name>
    <dbReference type="NCBI Taxonomy" id="2100822"/>
    <lineage>
        <taxon>Bacteria</taxon>
        <taxon>Pseudomonadati</taxon>
        <taxon>Pseudomonadota</taxon>
        <taxon>Gammaproteobacteria</taxon>
        <taxon>Oceanospirillales</taxon>
        <taxon>Halomonadaceae</taxon>
        <taxon>Kushneria</taxon>
    </lineage>
</organism>
<evidence type="ECO:0000313" key="1">
    <source>
        <dbReference type="EMBL" id="SPJ35260.1"/>
    </source>
</evidence>
<dbReference type="AlphaFoldDB" id="A0A2R8CQU2"/>
<dbReference type="RefSeq" id="WP_165814288.1">
    <property type="nucleotide sequence ID" value="NZ_ONZI01000005.1"/>
</dbReference>
<dbReference type="EMBL" id="ONZI01000005">
    <property type="protein sequence ID" value="SPJ35260.1"/>
    <property type="molecule type" value="Genomic_DNA"/>
</dbReference>
<name>A0A2R8CQU2_9GAMM</name>
<gene>
    <name evidence="1" type="ORF">KSP9073_03318</name>
</gene>
<proteinExistence type="predicted"/>
<evidence type="ECO:0000313" key="2">
    <source>
        <dbReference type="Proteomes" id="UP000244934"/>
    </source>
</evidence>
<dbReference type="InterPro" id="IPR009225">
    <property type="entry name" value="Phage_head_completion_GpL"/>
</dbReference>
<dbReference type="Pfam" id="PF05926">
    <property type="entry name" value="Phage_GPL"/>
    <property type="match status" value="1"/>
</dbReference>
<accession>A0A2R8CQU2</accession>
<evidence type="ECO:0008006" key="3">
    <source>
        <dbReference type="Google" id="ProtNLM"/>
    </source>
</evidence>
<reference evidence="2" key="1">
    <citation type="submission" date="2018-03" db="EMBL/GenBank/DDBJ databases">
        <authorList>
            <person name="Navarro De La Torre S."/>
        </authorList>
    </citation>
    <scope>NUCLEOTIDE SEQUENCE [LARGE SCALE GENOMIC DNA]</scope>
    <source>
        <strain evidence="2">EAod3</strain>
    </source>
</reference>
<protein>
    <recommendedName>
        <fullName evidence="3">Phage head completion protein (GPL)</fullName>
    </recommendedName>
</protein>
<keyword evidence="2" id="KW-1185">Reference proteome</keyword>
<dbReference type="Proteomes" id="UP000244934">
    <property type="component" value="Unassembled WGS sequence"/>
</dbReference>